<feature type="transmembrane region" description="Helical" evidence="1">
    <location>
        <begin position="109"/>
        <end position="133"/>
    </location>
</feature>
<name>A0A4P2QCN6_SORCE</name>
<protein>
    <submittedName>
        <fullName evidence="2">Uncharacterized protein</fullName>
    </submittedName>
</protein>
<keyword evidence="1" id="KW-0472">Membrane</keyword>
<dbReference type="EMBL" id="CP012670">
    <property type="protein sequence ID" value="AUX27524.1"/>
    <property type="molecule type" value="Genomic_DNA"/>
</dbReference>
<accession>A0A4P2QCN6</accession>
<dbReference type="OrthoDB" id="5505865at2"/>
<gene>
    <name evidence="2" type="ORF">SOCEGT47_081160</name>
</gene>
<evidence type="ECO:0000313" key="3">
    <source>
        <dbReference type="Proteomes" id="UP000295781"/>
    </source>
</evidence>
<evidence type="ECO:0000313" key="2">
    <source>
        <dbReference type="EMBL" id="AUX27524.1"/>
    </source>
</evidence>
<reference evidence="2 3" key="1">
    <citation type="submission" date="2015-09" db="EMBL/GenBank/DDBJ databases">
        <title>Sorangium comparison.</title>
        <authorList>
            <person name="Zaburannyi N."/>
            <person name="Bunk B."/>
            <person name="Overmann J."/>
            <person name="Mueller R."/>
        </authorList>
    </citation>
    <scope>NUCLEOTIDE SEQUENCE [LARGE SCALE GENOMIC DNA]</scope>
    <source>
        <strain evidence="2 3">So ceGT47</strain>
    </source>
</reference>
<keyword evidence="1" id="KW-1133">Transmembrane helix</keyword>
<proteinExistence type="predicted"/>
<dbReference type="RefSeq" id="WP_129355849.1">
    <property type="nucleotide sequence ID" value="NZ_CP012670.1"/>
</dbReference>
<sequence length="371" mass="37776">MLAVHCPQCGRPAPVSLASPDLMACAACHYRGPPPGDAAQRLRAAAHALFQTDVRRRQLSEALRRMLVTASQRHARLLVVFGLAAVPISALCAFLLLGLWVTPDTEGNLVVGGMTVAAWLGTVGTGAAVLALVRRRQRRIEEACAARPPAAPGEPAACHVCGAPLDGGGGAGAIARCGFCAADNLVAPAVLARARARQVVLFASFEQAVSAELASFDRATSGAAASVVAIALVVPVTAFALAVAVTLAGESRRLPVDPTVRYAAVSTPLGPCVGKLMAQADGGAAAPAVRFGAFRRPELPEEQVMAPGVPIEAVAPGSLVGRVVTAKAGAGVVEEVFSSPLRGNSVTVRRNDGTSFTSSIAGLCLDGPPAR</sequence>
<dbReference type="AlphaFoldDB" id="A0A4P2QCN6"/>
<feature type="transmembrane region" description="Helical" evidence="1">
    <location>
        <begin position="75"/>
        <end position="97"/>
    </location>
</feature>
<keyword evidence="1" id="KW-0812">Transmembrane</keyword>
<dbReference type="Proteomes" id="UP000295781">
    <property type="component" value="Chromosome"/>
</dbReference>
<organism evidence="2 3">
    <name type="scientific">Sorangium cellulosum</name>
    <name type="common">Polyangium cellulosum</name>
    <dbReference type="NCBI Taxonomy" id="56"/>
    <lineage>
        <taxon>Bacteria</taxon>
        <taxon>Pseudomonadati</taxon>
        <taxon>Myxococcota</taxon>
        <taxon>Polyangia</taxon>
        <taxon>Polyangiales</taxon>
        <taxon>Polyangiaceae</taxon>
        <taxon>Sorangium</taxon>
    </lineage>
</organism>
<feature type="transmembrane region" description="Helical" evidence="1">
    <location>
        <begin position="223"/>
        <end position="248"/>
    </location>
</feature>
<evidence type="ECO:0000256" key="1">
    <source>
        <dbReference type="SAM" id="Phobius"/>
    </source>
</evidence>